<evidence type="ECO:0000313" key="7">
    <source>
        <dbReference type="EMBL" id="MDQ0340705.1"/>
    </source>
</evidence>
<dbReference type="Pfam" id="PF01960">
    <property type="entry name" value="ArgJ"/>
    <property type="match status" value="1"/>
</dbReference>
<comment type="catalytic activity">
    <reaction evidence="6">
        <text>L-glutamate + acetyl-CoA = N-acetyl-L-glutamate + CoA + H(+)</text>
        <dbReference type="Rhea" id="RHEA:24292"/>
        <dbReference type="ChEBI" id="CHEBI:15378"/>
        <dbReference type="ChEBI" id="CHEBI:29985"/>
        <dbReference type="ChEBI" id="CHEBI:44337"/>
        <dbReference type="ChEBI" id="CHEBI:57287"/>
        <dbReference type="ChEBI" id="CHEBI:57288"/>
        <dbReference type="EC" id="2.3.1.1"/>
    </reaction>
</comment>
<dbReference type="Proteomes" id="UP001232445">
    <property type="component" value="Unassembled WGS sequence"/>
</dbReference>
<dbReference type="EC" id="2.3.1.35" evidence="6"/>
<comment type="pathway">
    <text evidence="6">Amino-acid biosynthesis; L-arginine biosynthesis; L-ornithine and N-acetyl-L-glutamate from L-glutamate and N(2)-acetyl-L-ornithine (cyclic): step 1/1.</text>
</comment>
<dbReference type="CDD" id="cd02152">
    <property type="entry name" value="OAT"/>
    <property type="match status" value="1"/>
</dbReference>
<gene>
    <name evidence="6" type="primary">argJ</name>
    <name evidence="7" type="ORF">J2S00_003531</name>
</gene>
<feature type="chain" id="PRO_5044907510" description="Arginine biosynthesis bifunctional protein ArgJ beta chain" evidence="6">
    <location>
        <begin position="193"/>
        <end position="406"/>
    </location>
</feature>
<dbReference type="Gene3D" id="3.10.20.340">
    <property type="entry name" value="ArgJ beta chain, C-terminal domain"/>
    <property type="match status" value="1"/>
</dbReference>
<dbReference type="PANTHER" id="PTHR23100">
    <property type="entry name" value="ARGININE BIOSYNTHESIS BIFUNCTIONAL PROTEIN ARGJ"/>
    <property type="match status" value="1"/>
</dbReference>
<dbReference type="InterPro" id="IPR002813">
    <property type="entry name" value="Arg_biosynth_ArgJ"/>
</dbReference>
<dbReference type="InterPro" id="IPR016117">
    <property type="entry name" value="ArgJ-like_dom_sf"/>
</dbReference>
<comment type="catalytic activity">
    <reaction evidence="6">
        <text>N(2)-acetyl-L-ornithine + L-glutamate = N-acetyl-L-glutamate + L-ornithine</text>
        <dbReference type="Rhea" id="RHEA:15349"/>
        <dbReference type="ChEBI" id="CHEBI:29985"/>
        <dbReference type="ChEBI" id="CHEBI:44337"/>
        <dbReference type="ChEBI" id="CHEBI:46911"/>
        <dbReference type="ChEBI" id="CHEBI:57805"/>
        <dbReference type="EC" id="2.3.1.35"/>
    </reaction>
</comment>
<keyword evidence="8" id="KW-1185">Reference proteome</keyword>
<dbReference type="InterPro" id="IPR042195">
    <property type="entry name" value="ArgJ_beta_C"/>
</dbReference>
<evidence type="ECO:0000313" key="8">
    <source>
        <dbReference type="Proteomes" id="UP001232445"/>
    </source>
</evidence>
<dbReference type="EC" id="2.3.1.1" evidence="6"/>
<dbReference type="EMBL" id="JAUSUQ010000017">
    <property type="protein sequence ID" value="MDQ0340705.1"/>
    <property type="molecule type" value="Genomic_DNA"/>
</dbReference>
<dbReference type="Gene3D" id="3.30.2330.10">
    <property type="entry name" value="arginine biosynthesis bifunctional protein suprefamily"/>
    <property type="match status" value="1"/>
</dbReference>
<proteinExistence type="inferred from homology"/>
<dbReference type="NCBIfam" id="NF003802">
    <property type="entry name" value="PRK05388.1"/>
    <property type="match status" value="1"/>
</dbReference>
<evidence type="ECO:0000256" key="4">
    <source>
        <dbReference type="ARBA" id="ARBA00022813"/>
    </source>
</evidence>
<feature type="binding site" evidence="6">
    <location>
        <position position="193"/>
    </location>
    <ligand>
        <name>substrate</name>
    </ligand>
</feature>
<sequence>MSKIGMIQHIEQGSVTLPKGFHAGGLHCGLKRKRKDLGWLYSEQPAVAAAVYTTNAYQAAPLLVTKDSIAVEQKLQGVLVNSAYANACTGQPGLDDAYDMRRLIAEKWGVPEHLVAVSSTGVIGERIPMDKLKAGIAQAVQPEHQGVEHFEEAILTTDTCTKHYAVQLEVDGRVVTIGGAAKGSGMIHPNMATMLAFITTDACVEQTYLLQALREVTDQSFNMITVDGDTSTNDMVLVLANGQAIHHPLSPPHPDWDLFKTGLAVVSRELAKQIARDGEGATRLIEVQVKGAPSEQVAKAVGKAIIGSNLVKTAVYGKDPNWGRIVCAIGYSGQVFNPEQVQVKIGPVTVVDQGLPVPFNEAEASAALGEETVTIEVNLNQGDGKATAWGCDLTYDYIKINALYRT</sequence>
<accession>A0ABU0CWA8</accession>
<comment type="similarity">
    <text evidence="1 6">Belongs to the ArgJ family.</text>
</comment>
<feature type="site" description="Involved in the stabilization of negative charge on the oxyanion by the formation of the oxyanion hole" evidence="6">
    <location>
        <position position="120"/>
    </location>
</feature>
<comment type="subunit">
    <text evidence="2 6">Heterotetramer of two alpha and two beta chains.</text>
</comment>
<feature type="active site" description="Nucleophile" evidence="6">
    <location>
        <position position="193"/>
    </location>
</feature>
<feature type="binding site" evidence="6">
    <location>
        <position position="182"/>
    </location>
    <ligand>
        <name>substrate</name>
    </ligand>
</feature>
<feature type="binding site" evidence="6">
    <location>
        <position position="156"/>
    </location>
    <ligand>
        <name>substrate</name>
    </ligand>
</feature>
<comment type="caution">
    <text evidence="7">The sequence shown here is derived from an EMBL/GenBank/DDBJ whole genome shotgun (WGS) entry which is preliminary data.</text>
</comment>
<keyword evidence="6" id="KW-0511">Multifunctional enzyme</keyword>
<keyword evidence="6" id="KW-0028">Amino-acid biosynthesis</keyword>
<evidence type="ECO:0000256" key="3">
    <source>
        <dbReference type="ARBA" id="ARBA00022679"/>
    </source>
</evidence>
<evidence type="ECO:0000256" key="1">
    <source>
        <dbReference type="ARBA" id="ARBA00006774"/>
    </source>
</evidence>
<dbReference type="NCBIfam" id="TIGR00120">
    <property type="entry name" value="ArgJ"/>
    <property type="match status" value="1"/>
</dbReference>
<name>A0ABU0CWA8_9BACI</name>
<dbReference type="PANTHER" id="PTHR23100:SF0">
    <property type="entry name" value="ARGININE BIOSYNTHESIS BIFUNCTIONAL PROTEIN ARGJ, MITOCHONDRIAL"/>
    <property type="match status" value="1"/>
</dbReference>
<reference evidence="7 8" key="1">
    <citation type="submission" date="2023-07" db="EMBL/GenBank/DDBJ databases">
        <title>Genomic Encyclopedia of Type Strains, Phase IV (KMG-IV): sequencing the most valuable type-strain genomes for metagenomic binning, comparative biology and taxonomic classification.</title>
        <authorList>
            <person name="Goeker M."/>
        </authorList>
    </citation>
    <scope>NUCLEOTIDE SEQUENCE [LARGE SCALE GENOMIC DNA]</scope>
    <source>
        <strain evidence="7 8">DSM 17740</strain>
    </source>
</reference>
<keyword evidence="3 6" id="KW-0808">Transferase</keyword>
<evidence type="ECO:0000256" key="2">
    <source>
        <dbReference type="ARBA" id="ARBA00011475"/>
    </source>
</evidence>
<comment type="pathway">
    <text evidence="6">Amino-acid biosynthesis; L-arginine biosynthesis; N(2)-acetyl-L-ornithine from L-glutamate: step 1/4.</text>
</comment>
<protein>
    <recommendedName>
        <fullName evidence="6">Arginine biosynthesis bifunctional protein ArgJ</fullName>
    </recommendedName>
    <domain>
        <recommendedName>
            <fullName evidence="6">Glutamate N-acetyltransferase</fullName>
            <ecNumber evidence="6">2.3.1.35</ecNumber>
        </recommendedName>
        <alternativeName>
            <fullName evidence="6">Ornithine acetyltransferase</fullName>
            <shortName evidence="6">OATase</shortName>
        </alternativeName>
        <alternativeName>
            <fullName evidence="6">Ornithine transacetylase</fullName>
        </alternativeName>
    </domain>
    <domain>
        <recommendedName>
            <fullName evidence="6">Amino-acid acetyltransferase</fullName>
            <ecNumber evidence="6">2.3.1.1</ecNumber>
        </recommendedName>
        <alternativeName>
            <fullName evidence="6">N-acetylglutamate synthase</fullName>
            <shortName evidence="6">AGSase</shortName>
        </alternativeName>
    </domain>
    <component>
        <recommendedName>
            <fullName evidence="6">Arginine biosynthesis bifunctional protein ArgJ alpha chain</fullName>
        </recommendedName>
    </component>
    <component>
        <recommendedName>
            <fullName evidence="6">Arginine biosynthesis bifunctional protein ArgJ beta chain</fullName>
        </recommendedName>
    </component>
</protein>
<keyword evidence="6" id="KW-0963">Cytoplasm</keyword>
<feature type="site" description="Cleavage; by autolysis" evidence="6">
    <location>
        <begin position="192"/>
        <end position="193"/>
    </location>
</feature>
<evidence type="ECO:0000256" key="6">
    <source>
        <dbReference type="HAMAP-Rule" id="MF_01106"/>
    </source>
</evidence>
<keyword evidence="5 6" id="KW-0012">Acyltransferase</keyword>
<feature type="chain" id="PRO_5044907511" description="Arginine biosynthesis bifunctional protein ArgJ alpha chain" evidence="6">
    <location>
        <begin position="1"/>
        <end position="192"/>
    </location>
</feature>
<organism evidence="7 8">
    <name type="scientific">Caldalkalibacillus uzonensis</name>
    <dbReference type="NCBI Taxonomy" id="353224"/>
    <lineage>
        <taxon>Bacteria</taxon>
        <taxon>Bacillati</taxon>
        <taxon>Bacillota</taxon>
        <taxon>Bacilli</taxon>
        <taxon>Bacillales</taxon>
        <taxon>Bacillaceae</taxon>
        <taxon>Caldalkalibacillus</taxon>
    </lineage>
</organism>
<feature type="binding site" evidence="6">
    <location>
        <position position="279"/>
    </location>
    <ligand>
        <name>substrate</name>
    </ligand>
</feature>
<keyword evidence="6" id="KW-0055">Arginine biosynthesis</keyword>
<keyword evidence="4 6" id="KW-0068">Autocatalytic cleavage</keyword>
<dbReference type="Gene3D" id="3.60.70.12">
    <property type="entry name" value="L-amino peptidase D-ALA esterase/amidase"/>
    <property type="match status" value="1"/>
</dbReference>
<dbReference type="GO" id="GO:0004358">
    <property type="term" value="F:L-glutamate N-acetyltransferase activity, acting on acetyl-L-ornithine as donor"/>
    <property type="evidence" value="ECO:0007669"/>
    <property type="project" value="UniProtKB-EC"/>
</dbReference>
<evidence type="ECO:0000256" key="5">
    <source>
        <dbReference type="ARBA" id="ARBA00023315"/>
    </source>
</evidence>
<dbReference type="HAMAP" id="MF_01106">
    <property type="entry name" value="ArgJ"/>
    <property type="match status" value="1"/>
</dbReference>
<feature type="binding site" evidence="6">
    <location>
        <position position="406"/>
    </location>
    <ligand>
        <name>substrate</name>
    </ligand>
</feature>
<feature type="binding site" evidence="6">
    <location>
        <position position="401"/>
    </location>
    <ligand>
        <name>substrate</name>
    </ligand>
</feature>
<feature type="site" description="Involved in the stabilization of negative charge on the oxyanion by the formation of the oxyanion hole" evidence="6">
    <location>
        <position position="121"/>
    </location>
</feature>
<comment type="subcellular location">
    <subcellularLocation>
        <location evidence="6">Cytoplasm</location>
    </subcellularLocation>
</comment>
<dbReference type="RefSeq" id="WP_307342799.1">
    <property type="nucleotide sequence ID" value="NZ_JAUSUQ010000017.1"/>
</dbReference>
<comment type="function">
    <text evidence="6">Catalyzes two activities which are involved in the cyclic version of arginine biosynthesis: the synthesis of N-acetylglutamate from glutamate and acetyl-CoA as the acetyl donor, and of ornithine by transacetylation between N(2)-acetylornithine and glutamate.</text>
</comment>
<dbReference type="SUPFAM" id="SSF56266">
    <property type="entry name" value="DmpA/ArgJ-like"/>
    <property type="match status" value="1"/>
</dbReference>